<gene>
    <name evidence="1" type="ORF">H6G03_14140</name>
</gene>
<dbReference type="RefSeq" id="WP_190465039.1">
    <property type="nucleotide sequence ID" value="NZ_JACJPW010000033.1"/>
</dbReference>
<protein>
    <submittedName>
        <fullName evidence="1">Uncharacterized protein</fullName>
    </submittedName>
</protein>
<keyword evidence="2" id="KW-1185">Reference proteome</keyword>
<reference evidence="1" key="1">
    <citation type="journal article" date="2015" name="ISME J.">
        <title>Draft Genome Sequence of Streptomyces incarnatus NRRL8089, which Produces the Nucleoside Antibiotic Sinefungin.</title>
        <authorList>
            <person name="Oshima K."/>
            <person name="Hattori M."/>
            <person name="Shimizu H."/>
            <person name="Fukuda K."/>
            <person name="Nemoto M."/>
            <person name="Inagaki K."/>
            <person name="Tamura T."/>
        </authorList>
    </citation>
    <scope>NUCLEOTIDE SEQUENCE</scope>
    <source>
        <strain evidence="1">FACHB-1375</strain>
    </source>
</reference>
<name>A0A926ZHJ3_9CYAN</name>
<accession>A0A926ZHJ3</accession>
<comment type="caution">
    <text evidence="1">The sequence shown here is derived from an EMBL/GenBank/DDBJ whole genome shotgun (WGS) entry which is preliminary data.</text>
</comment>
<reference evidence="1" key="2">
    <citation type="submission" date="2020-08" db="EMBL/GenBank/DDBJ databases">
        <authorList>
            <person name="Chen M."/>
            <person name="Teng W."/>
            <person name="Zhao L."/>
            <person name="Hu C."/>
            <person name="Zhou Y."/>
            <person name="Han B."/>
            <person name="Song L."/>
            <person name="Shu W."/>
        </authorList>
    </citation>
    <scope>NUCLEOTIDE SEQUENCE</scope>
    <source>
        <strain evidence="1">FACHB-1375</strain>
    </source>
</reference>
<dbReference type="Proteomes" id="UP000641646">
    <property type="component" value="Unassembled WGS sequence"/>
</dbReference>
<dbReference type="AlphaFoldDB" id="A0A926ZHJ3"/>
<dbReference type="EMBL" id="JACJPW010000033">
    <property type="protein sequence ID" value="MBD2182227.1"/>
    <property type="molecule type" value="Genomic_DNA"/>
</dbReference>
<proteinExistence type="predicted"/>
<evidence type="ECO:0000313" key="1">
    <source>
        <dbReference type="EMBL" id="MBD2182227.1"/>
    </source>
</evidence>
<organism evidence="1 2">
    <name type="scientific">Aerosakkonema funiforme FACHB-1375</name>
    <dbReference type="NCBI Taxonomy" id="2949571"/>
    <lineage>
        <taxon>Bacteria</taxon>
        <taxon>Bacillati</taxon>
        <taxon>Cyanobacteriota</taxon>
        <taxon>Cyanophyceae</taxon>
        <taxon>Oscillatoriophycideae</taxon>
        <taxon>Aerosakkonematales</taxon>
        <taxon>Aerosakkonemataceae</taxon>
        <taxon>Aerosakkonema</taxon>
    </lineage>
</organism>
<evidence type="ECO:0000313" key="2">
    <source>
        <dbReference type="Proteomes" id="UP000641646"/>
    </source>
</evidence>
<sequence length="85" mass="9941">MPTPIFDRHLEKTVPTSESSALAEIHEGITYLKRSQTLLYRMLNIDTWAIVCTMEDFDPGFWGRFMANRQAAFTEFLAQKKRQRS</sequence>